<dbReference type="InterPro" id="IPR020568">
    <property type="entry name" value="Ribosomal_Su5_D2-typ_SF"/>
</dbReference>
<keyword evidence="1" id="KW-0808">Transferase</keyword>
<proteinExistence type="predicted"/>
<dbReference type="GO" id="GO:0016301">
    <property type="term" value="F:kinase activity"/>
    <property type="evidence" value="ECO:0007669"/>
    <property type="project" value="UniProtKB-KW"/>
</dbReference>
<name>A0A7G8PRY7_9FLAO</name>
<gene>
    <name evidence="1" type="ORF">ALE3EI_0523</name>
</gene>
<evidence type="ECO:0000313" key="2">
    <source>
        <dbReference type="Proteomes" id="UP000515514"/>
    </source>
</evidence>
<sequence length="306" mass="34136">MKKEFYSHGKLLLTGEYVVLDGALSLAIPTTKGQSLEVCDSEKNGVYWKSIAHDGSVWYEDHFNFDLLFSDSLTIDSGTHQVRKTLLKILRKAKELNPEFLKNIEGIAVTTQLEFPANWGLGSSSTLINNIAQWAGIDAFQLLQKSFGGSGYDIASANHDSPILYQFNSEKPSVTPVRIPWDFTDKLFFVFLNKKQNSKEGIARYRTSEKNTSELISKISDITVALIHCETLKDFDSLLDAHEQLISNAVDLPTVKDSIFPDYQGGLKSLGAWGGDFILATGGESNRDYFKRKGFLTVVPFSEMIV</sequence>
<keyword evidence="2" id="KW-1185">Reference proteome</keyword>
<dbReference type="KEGG" id="alti:ALE3EI_0523"/>
<reference evidence="1 2" key="1">
    <citation type="submission" date="2020-04" db="EMBL/GenBank/DDBJ databases">
        <title>Genome sequence of Altibacter aquimarinus strain ALE3EI.</title>
        <authorList>
            <person name="Oh H.-M."/>
            <person name="Jang D."/>
        </authorList>
    </citation>
    <scope>NUCLEOTIDE SEQUENCE [LARGE SCALE GENOMIC DNA]</scope>
    <source>
        <strain evidence="1 2">ALE3EI</strain>
    </source>
</reference>
<dbReference type="NCBIfam" id="NF040656">
    <property type="entry name" value="GHMP_GYDIA"/>
    <property type="match status" value="1"/>
</dbReference>
<dbReference type="SUPFAM" id="SSF54211">
    <property type="entry name" value="Ribosomal protein S5 domain 2-like"/>
    <property type="match status" value="1"/>
</dbReference>
<dbReference type="InterPro" id="IPR014721">
    <property type="entry name" value="Ribsml_uS5_D2-typ_fold_subgr"/>
</dbReference>
<keyword evidence="1" id="KW-0418">Kinase</keyword>
<organism evidence="1 2">
    <name type="scientific">Constantimarinum furrinae</name>
    <dbReference type="NCBI Taxonomy" id="2562285"/>
    <lineage>
        <taxon>Bacteria</taxon>
        <taxon>Pseudomonadati</taxon>
        <taxon>Bacteroidota</taxon>
        <taxon>Flavobacteriia</taxon>
        <taxon>Flavobacteriales</taxon>
        <taxon>Flavobacteriaceae</taxon>
        <taxon>Altibacter/Constantimarinum group</taxon>
        <taxon>Constantimarinum</taxon>
    </lineage>
</organism>
<dbReference type="Gene3D" id="3.30.230.10">
    <property type="match status" value="1"/>
</dbReference>
<accession>A0A7G8PRY7</accession>
<dbReference type="InterPro" id="IPR047765">
    <property type="entry name" value="GHMP_GYDIA-like"/>
</dbReference>
<protein>
    <submittedName>
        <fullName evidence="1">GHMP kinase</fullName>
    </submittedName>
</protein>
<dbReference type="RefSeq" id="WP_186990564.1">
    <property type="nucleotide sequence ID" value="NZ_CP052909.1"/>
</dbReference>
<evidence type="ECO:0000313" key="1">
    <source>
        <dbReference type="EMBL" id="QNJ97103.1"/>
    </source>
</evidence>
<dbReference type="AlphaFoldDB" id="A0A7G8PRY7"/>
<dbReference type="EMBL" id="CP052909">
    <property type="protein sequence ID" value="QNJ97103.1"/>
    <property type="molecule type" value="Genomic_DNA"/>
</dbReference>
<dbReference type="Proteomes" id="UP000515514">
    <property type="component" value="Chromosome"/>
</dbReference>